<dbReference type="Proteomes" id="UP000641386">
    <property type="component" value="Unassembled WGS sequence"/>
</dbReference>
<accession>A0A919AFS5</accession>
<dbReference type="AlphaFoldDB" id="A0A919AFS5"/>
<organism evidence="1 2">
    <name type="scientific">Streptomyces spiralis</name>
    <dbReference type="NCBI Taxonomy" id="66376"/>
    <lineage>
        <taxon>Bacteria</taxon>
        <taxon>Bacillati</taxon>
        <taxon>Actinomycetota</taxon>
        <taxon>Actinomycetes</taxon>
        <taxon>Kitasatosporales</taxon>
        <taxon>Streptomycetaceae</taxon>
        <taxon>Streptomyces</taxon>
    </lineage>
</organism>
<reference evidence="1" key="2">
    <citation type="submission" date="2020-09" db="EMBL/GenBank/DDBJ databases">
        <authorList>
            <person name="Sun Q."/>
            <person name="Ohkuma M."/>
        </authorList>
    </citation>
    <scope>NUCLEOTIDE SEQUENCE</scope>
    <source>
        <strain evidence="1">JCM 3302</strain>
    </source>
</reference>
<evidence type="ECO:0000313" key="1">
    <source>
        <dbReference type="EMBL" id="GHF03254.1"/>
    </source>
</evidence>
<name>A0A919AFS5_9ACTN</name>
<protein>
    <submittedName>
        <fullName evidence="1">Uncharacterized protein</fullName>
    </submittedName>
</protein>
<comment type="caution">
    <text evidence="1">The sequence shown here is derived from an EMBL/GenBank/DDBJ whole genome shotgun (WGS) entry which is preliminary data.</text>
</comment>
<gene>
    <name evidence="1" type="ORF">GCM10014715_69420</name>
</gene>
<proteinExistence type="predicted"/>
<sequence>MQMRTGRGLCPWTCDAYRDIRLDEVITAEINTKGGVLAYRFSHSVQVLVLREVGHGLLVINVPRTFRRQMGQRDPQMITDRVFQRWAKTFRGIGKHDIGFHPQCLKDMPREQL</sequence>
<evidence type="ECO:0000313" key="2">
    <source>
        <dbReference type="Proteomes" id="UP000641386"/>
    </source>
</evidence>
<keyword evidence="2" id="KW-1185">Reference proteome</keyword>
<dbReference type="EMBL" id="BNBC01000044">
    <property type="protein sequence ID" value="GHF03254.1"/>
    <property type="molecule type" value="Genomic_DNA"/>
</dbReference>
<reference evidence="1" key="1">
    <citation type="journal article" date="2014" name="Int. J. Syst. Evol. Microbiol.">
        <title>Complete genome sequence of Corynebacterium casei LMG S-19264T (=DSM 44701T), isolated from a smear-ripened cheese.</title>
        <authorList>
            <consortium name="US DOE Joint Genome Institute (JGI-PGF)"/>
            <person name="Walter F."/>
            <person name="Albersmeier A."/>
            <person name="Kalinowski J."/>
            <person name="Ruckert C."/>
        </authorList>
    </citation>
    <scope>NUCLEOTIDE SEQUENCE</scope>
    <source>
        <strain evidence="1">JCM 3302</strain>
    </source>
</reference>